<dbReference type="Proteomes" id="UP000800039">
    <property type="component" value="Unassembled WGS sequence"/>
</dbReference>
<organism evidence="1 2">
    <name type="scientific">Cucurbitaria berberidis CBS 394.84</name>
    <dbReference type="NCBI Taxonomy" id="1168544"/>
    <lineage>
        <taxon>Eukaryota</taxon>
        <taxon>Fungi</taxon>
        <taxon>Dikarya</taxon>
        <taxon>Ascomycota</taxon>
        <taxon>Pezizomycotina</taxon>
        <taxon>Dothideomycetes</taxon>
        <taxon>Pleosporomycetidae</taxon>
        <taxon>Pleosporales</taxon>
        <taxon>Pleosporineae</taxon>
        <taxon>Cucurbitariaceae</taxon>
        <taxon>Cucurbitaria</taxon>
    </lineage>
</organism>
<dbReference type="GeneID" id="63849224"/>
<accession>A0A9P4GC07</accession>
<evidence type="ECO:0000313" key="1">
    <source>
        <dbReference type="EMBL" id="KAF1842820.1"/>
    </source>
</evidence>
<comment type="caution">
    <text evidence="1">The sequence shown here is derived from an EMBL/GenBank/DDBJ whole genome shotgun (WGS) entry which is preliminary data.</text>
</comment>
<keyword evidence="2" id="KW-1185">Reference proteome</keyword>
<sequence>MVSNIICGTILDRSTARHILELSRIIHRAVTLALRSNKKHDFTRQTKSTWAISAAKNLDPLDEDIWRAKSEIASRHISFYEEWKAIKYEEHAWTWPKSKYSSSLWRTFQRAMDQNRPIYELRNWFSHEYGVRRTTVEAEQEQFERLLQEYKDLQPILKELIVNLEAGLEDILAWGNPYDVSSRSLLDDKQPGYTQDCKAVCLKIKKREENILIKRRQVDIEYEARRTRVARGEDPWGGEESVQTTEKVEEWCAQVGEHFQGVEYSEASDEVDEGIVVLTDEAPDSEGEEALGCIESPPGALIWGGDVLLVEGAVELPAILKQAGWGMILGLEMMMRLLGIVKPALAEVLDGIQAAV</sequence>
<protein>
    <submittedName>
        <fullName evidence="1">Uncharacterized protein</fullName>
    </submittedName>
</protein>
<dbReference type="EMBL" id="ML976617">
    <property type="protein sequence ID" value="KAF1842820.1"/>
    <property type="molecule type" value="Genomic_DNA"/>
</dbReference>
<dbReference type="OrthoDB" id="3686030at2759"/>
<proteinExistence type="predicted"/>
<evidence type="ECO:0000313" key="2">
    <source>
        <dbReference type="Proteomes" id="UP000800039"/>
    </source>
</evidence>
<reference evidence="1" key="1">
    <citation type="submission" date="2020-01" db="EMBL/GenBank/DDBJ databases">
        <authorList>
            <consortium name="DOE Joint Genome Institute"/>
            <person name="Haridas S."/>
            <person name="Albert R."/>
            <person name="Binder M."/>
            <person name="Bloem J."/>
            <person name="Labutti K."/>
            <person name="Salamov A."/>
            <person name="Andreopoulos B."/>
            <person name="Baker S.E."/>
            <person name="Barry K."/>
            <person name="Bills G."/>
            <person name="Bluhm B.H."/>
            <person name="Cannon C."/>
            <person name="Castanera R."/>
            <person name="Culley D.E."/>
            <person name="Daum C."/>
            <person name="Ezra D."/>
            <person name="Gonzalez J.B."/>
            <person name="Henrissat B."/>
            <person name="Kuo A."/>
            <person name="Liang C."/>
            <person name="Lipzen A."/>
            <person name="Lutzoni F."/>
            <person name="Magnuson J."/>
            <person name="Mondo S."/>
            <person name="Nolan M."/>
            <person name="Ohm R."/>
            <person name="Pangilinan J."/>
            <person name="Park H.-J."/>
            <person name="Ramirez L."/>
            <person name="Alfaro M."/>
            <person name="Sun H."/>
            <person name="Tritt A."/>
            <person name="Yoshinaga Y."/>
            <person name="Zwiers L.-H."/>
            <person name="Turgeon B.G."/>
            <person name="Goodwin S.B."/>
            <person name="Spatafora J.W."/>
            <person name="Crous P.W."/>
            <person name="Grigoriev I.V."/>
        </authorList>
    </citation>
    <scope>NUCLEOTIDE SEQUENCE</scope>
    <source>
        <strain evidence="1">CBS 394.84</strain>
    </source>
</reference>
<name>A0A9P4GC07_9PLEO</name>
<gene>
    <name evidence="1" type="ORF">K460DRAFT_356632</name>
</gene>
<dbReference type="AlphaFoldDB" id="A0A9P4GC07"/>
<dbReference type="RefSeq" id="XP_040785383.1">
    <property type="nucleotide sequence ID" value="XM_040931972.1"/>
</dbReference>